<keyword evidence="3" id="KW-1185">Reference proteome</keyword>
<dbReference type="InterPro" id="IPR050232">
    <property type="entry name" value="FBL13/AtMIF1-like"/>
</dbReference>
<dbReference type="Pfam" id="PF00646">
    <property type="entry name" value="F-box"/>
    <property type="match status" value="1"/>
</dbReference>
<protein>
    <recommendedName>
        <fullName evidence="1">F-box domain-containing protein</fullName>
    </recommendedName>
</protein>
<dbReference type="Gene3D" id="3.80.10.10">
    <property type="entry name" value="Ribonuclease Inhibitor"/>
    <property type="match status" value="1"/>
</dbReference>
<dbReference type="InterPro" id="IPR053781">
    <property type="entry name" value="F-box_AtFBL13-like"/>
</dbReference>
<evidence type="ECO:0000313" key="2">
    <source>
        <dbReference type="EMBL" id="CAK7338390.1"/>
    </source>
</evidence>
<dbReference type="Pfam" id="PF24758">
    <property type="entry name" value="LRR_At5g56370"/>
    <property type="match status" value="1"/>
</dbReference>
<proteinExistence type="predicted"/>
<dbReference type="Gene3D" id="1.20.1280.50">
    <property type="match status" value="1"/>
</dbReference>
<dbReference type="PROSITE" id="PS50181">
    <property type="entry name" value="FBOX"/>
    <property type="match status" value="1"/>
</dbReference>
<dbReference type="AlphaFoldDB" id="A0AAV1RPS5"/>
<dbReference type="Proteomes" id="UP001314170">
    <property type="component" value="Unassembled WGS sequence"/>
</dbReference>
<accession>A0AAV1RPS5</accession>
<reference evidence="2 3" key="1">
    <citation type="submission" date="2024-01" db="EMBL/GenBank/DDBJ databases">
        <authorList>
            <person name="Waweru B."/>
        </authorList>
    </citation>
    <scope>NUCLEOTIDE SEQUENCE [LARGE SCALE GENOMIC DNA]</scope>
</reference>
<dbReference type="InterPro" id="IPR032675">
    <property type="entry name" value="LRR_dom_sf"/>
</dbReference>
<dbReference type="EMBL" id="CAWUPB010001116">
    <property type="protein sequence ID" value="CAK7338390.1"/>
    <property type="molecule type" value="Genomic_DNA"/>
</dbReference>
<name>A0AAV1RPS5_9ROSI</name>
<dbReference type="SUPFAM" id="SSF52058">
    <property type="entry name" value="L domain-like"/>
    <property type="match status" value="1"/>
</dbReference>
<dbReference type="CDD" id="cd22160">
    <property type="entry name" value="F-box_AtFBL13-like"/>
    <property type="match status" value="1"/>
</dbReference>
<dbReference type="SUPFAM" id="SSF81383">
    <property type="entry name" value="F-box domain"/>
    <property type="match status" value="1"/>
</dbReference>
<gene>
    <name evidence="2" type="ORF">DCAF_LOCUS13437</name>
</gene>
<dbReference type="InterPro" id="IPR001810">
    <property type="entry name" value="F-box_dom"/>
</dbReference>
<dbReference type="InterPro" id="IPR036047">
    <property type="entry name" value="F-box-like_dom_sf"/>
</dbReference>
<sequence>MDTTAALPSFQKQKLLTGQSANDIISYLPDDVINYILSFLSIKDVIRTSISSKRWLYQWTSISNIDIDESSEFFKSNQNLEMHDSFLHLVNRAFIYRVSHKVQELDLSKMADPPIILPQSLFTSESLRTLNLETGCVLKVPHSACFSNLKNLHLLLFTFEGEQSTQLLFAGCPVLQELYLYNCSWENVKSITISLPKLRKPSLYYDPCFWDQLLDFVNWRTSMQERAALRAAKLINEICSVKSLKLSNDTLECLSLAENLQAPLPTLYHLIDLEVNLGCSDYINEG</sequence>
<organism evidence="2 3">
    <name type="scientific">Dovyalis caffra</name>
    <dbReference type="NCBI Taxonomy" id="77055"/>
    <lineage>
        <taxon>Eukaryota</taxon>
        <taxon>Viridiplantae</taxon>
        <taxon>Streptophyta</taxon>
        <taxon>Embryophyta</taxon>
        <taxon>Tracheophyta</taxon>
        <taxon>Spermatophyta</taxon>
        <taxon>Magnoliopsida</taxon>
        <taxon>eudicotyledons</taxon>
        <taxon>Gunneridae</taxon>
        <taxon>Pentapetalae</taxon>
        <taxon>rosids</taxon>
        <taxon>fabids</taxon>
        <taxon>Malpighiales</taxon>
        <taxon>Salicaceae</taxon>
        <taxon>Flacourtieae</taxon>
        <taxon>Dovyalis</taxon>
    </lineage>
</organism>
<comment type="caution">
    <text evidence="2">The sequence shown here is derived from an EMBL/GenBank/DDBJ whole genome shotgun (WGS) entry which is preliminary data.</text>
</comment>
<evidence type="ECO:0000259" key="1">
    <source>
        <dbReference type="PROSITE" id="PS50181"/>
    </source>
</evidence>
<dbReference type="PANTHER" id="PTHR31900:SF30">
    <property type="entry name" value="SUPERFAMILY PROTEIN, PUTATIVE-RELATED"/>
    <property type="match status" value="1"/>
</dbReference>
<feature type="domain" description="F-box" evidence="1">
    <location>
        <begin position="22"/>
        <end position="77"/>
    </location>
</feature>
<dbReference type="InterPro" id="IPR055411">
    <property type="entry name" value="LRR_FXL15/At3g58940/PEG3-like"/>
</dbReference>
<evidence type="ECO:0000313" key="3">
    <source>
        <dbReference type="Proteomes" id="UP001314170"/>
    </source>
</evidence>
<dbReference type="PANTHER" id="PTHR31900">
    <property type="entry name" value="F-BOX/RNI SUPERFAMILY PROTEIN-RELATED"/>
    <property type="match status" value="1"/>
</dbReference>